<dbReference type="InterPro" id="IPR006652">
    <property type="entry name" value="Kelch_1"/>
</dbReference>
<dbReference type="Gene3D" id="2.120.10.80">
    <property type="entry name" value="Kelch-type beta propeller"/>
    <property type="match status" value="1"/>
</dbReference>
<sequence>MKYRLRTSLSLRKDLAALRKHRWVDRNGDLIATLVLRASKYDDPETCPFASTPPDVVCENILPHLCYDEPVRNCVFVCGGFSSCDGDEDSILSSVSVYDHHSKRWCRAPRMNSKRIVAAAMCVDDRLYVIGGCQKHSHRCLAHAEVYDPWLNDWIWLRSTMQVPRFGHGLALVENRYLYAIGGTFKGELVSEVEILDTHTNKWIRHEKERIHLPCPLTGGRVLEKNGRLFIVGGVLRRYPPQLSDLIYILDTTTTPCSWSVLSVRLSAGRSSCGVAWLDESRSCFGVFGGDVVINRELIEVSTTEVVPLDSQYFVPLQEAATPGRVSMLTSTRVIPEMPQARSPCKAVTVGPTVDSVACESPESLVELRRFAEIFSPYPDEEPSSSDKASYFRDEMLREEKNDSQRSVGLASTSLREKEGSILVKYMYEDTPSFERAAGTAGVREEQQRVDDGDTRPLTIKVARSCQPTADSRQPTGMGILWESARQLEHYTTGELNEGTVVVLRENIALLSEIGELRKELQALKMERQERKMSVSRPGPSARGKSVPDFDRTYVIRPSPITPGDGFRVATDEHQCIPSTGARHSCVDDTTVFGIGDDDGGDSLRASSSILTTSFPGGNAASALIAAEELSTLHSLVVKKAADVSARERTLMQRQSAMGAEIVKAQQMIQDLAARLLVDAQSSLNSTAGKLTKRLEALMSRVTCMLQETRQTAAERREREKANSAMQEELKSLRSRIASYKSTAASAKEEYARLKKKMNDMSAATNADVSRNQSTEGPQAPPQPPSVEVQALRARVSTLKTAAGAARDECIRLKKRLEDAREDVDKATSIQAKLRKRVADLEAENKSVREEIIEVEHRAAEHSLAEVERLTRHLDNLETENQRLRSSVEELHRHQEVSQPSPHLVSTATSPRANWGRGEEHRSPSPQRLPGSISLFEASFAEDTRSSGGLSAHTLLTASLPYFSDDAAAAIGALIVLTSSEMDSSLLSRVASVLNRAITLRLSYPRGDRRTSDESTVTHPRSIVERAKRRMLHQRLGMQHTRPTQPVIPRSSVPRYEPIDVLQYATGAPDARRVALAALGHLHMPADPTSFRVRLFTDAGLQDFIATVMADQRDNSTCLAAAVALGSRPVARGAEEALASLRLDSRTWEYLLLLAVEFEISSLQTILTVDEEIAKALSTEALRLLIQASLANTATGDFSRRVLGSVAEVDSALLQSSRDSIIDTLSLAAMGGPAKQGSTFLKRLLRLAMRRLSQAFQAFKREGTREQPSGSDAVDGTPGEQGQKNISLDDSTAADVKIQRGGRRFSQVQVANRRAIVPTSRSLNVAAMMFGSGSGSGSSKGLRSRNIRGSVGAQLADRAAAARVVGAAYQDRPVSGGLAERFFSPAQSGAFNMKLLRITGFVLVLCMMAGSGLIIAANLHYTTTAERQRDIFLRNGIGPRVTAEIQSWLGAAMQVRDTIHWAVMKQIYTEEFNYGNGFEDTNFSCTIRQLVEPAFGQIEGLISVELAFSTSPHIVSVNAVENPSGAVENILLQSDAPSCFSIGSLGCLQRSEAFDSHSTAWYEIGSSLDESDTPLDSNEAPTLWAGPTIRPDASNQYLIPVYTMIWKSVFPAVVGEPFLVGRATIDVRALSSLLVDEALVDEGHSRVFLTTRQGTVVSARQPLASYVDVSGSDGTTELKSVWEVRG</sequence>
<dbReference type="Gene3D" id="1.10.287.1490">
    <property type="match status" value="1"/>
</dbReference>
<dbReference type="SMART" id="SM00612">
    <property type="entry name" value="Kelch"/>
    <property type="match status" value="4"/>
</dbReference>
<reference evidence="5 6" key="1">
    <citation type="submission" date="2020-04" db="EMBL/GenBank/DDBJ databases">
        <title>Perkinsus olseni comparative genomics.</title>
        <authorList>
            <person name="Bogema D.R."/>
        </authorList>
    </citation>
    <scope>NUCLEOTIDE SEQUENCE [LARGE SCALE GENOMIC DNA]</scope>
    <source>
        <strain evidence="5">00978-12</strain>
    </source>
</reference>
<dbReference type="SUPFAM" id="SSF117281">
    <property type="entry name" value="Kelch motif"/>
    <property type="match status" value="1"/>
</dbReference>
<feature type="compositionally biased region" description="Basic and acidic residues" evidence="3">
    <location>
        <begin position="883"/>
        <end position="896"/>
    </location>
</feature>
<dbReference type="EMBL" id="JABANP010000164">
    <property type="protein sequence ID" value="KAF4688044.1"/>
    <property type="molecule type" value="Genomic_DNA"/>
</dbReference>
<feature type="region of interest" description="Disordered" evidence="3">
    <location>
        <begin position="759"/>
        <end position="786"/>
    </location>
</feature>
<feature type="compositionally biased region" description="Polar residues" evidence="3">
    <location>
        <begin position="762"/>
        <end position="777"/>
    </location>
</feature>
<feature type="region of interest" description="Disordered" evidence="3">
    <location>
        <begin position="529"/>
        <end position="548"/>
    </location>
</feature>
<name>A0A7J6NW04_PEROL</name>
<feature type="region of interest" description="Disordered" evidence="3">
    <location>
        <begin position="1258"/>
        <end position="1291"/>
    </location>
</feature>
<dbReference type="Pfam" id="PF24681">
    <property type="entry name" value="Kelch_KLHDC2_KLHL20_DRC7"/>
    <property type="match status" value="1"/>
</dbReference>
<dbReference type="OrthoDB" id="45365at2759"/>
<evidence type="ECO:0000313" key="6">
    <source>
        <dbReference type="Proteomes" id="UP000541610"/>
    </source>
</evidence>
<keyword evidence="4" id="KW-0812">Transmembrane</keyword>
<evidence type="ECO:0000256" key="2">
    <source>
        <dbReference type="ARBA" id="ARBA00022737"/>
    </source>
</evidence>
<evidence type="ECO:0000256" key="1">
    <source>
        <dbReference type="ARBA" id="ARBA00022441"/>
    </source>
</evidence>
<evidence type="ECO:0000256" key="3">
    <source>
        <dbReference type="SAM" id="MobiDB-lite"/>
    </source>
</evidence>
<gene>
    <name evidence="5" type="primary">MAN1B1_1</name>
    <name evidence="5" type="ORF">FOZ60_003211</name>
</gene>
<evidence type="ECO:0000313" key="5">
    <source>
        <dbReference type="EMBL" id="KAF4688044.1"/>
    </source>
</evidence>
<proteinExistence type="predicted"/>
<accession>A0A7J6NW04</accession>
<comment type="caution">
    <text evidence="5">The sequence shown here is derived from an EMBL/GenBank/DDBJ whole genome shotgun (WGS) entry which is preliminary data.</text>
</comment>
<organism evidence="5 6">
    <name type="scientific">Perkinsus olseni</name>
    <name type="common">Perkinsus atlanticus</name>
    <dbReference type="NCBI Taxonomy" id="32597"/>
    <lineage>
        <taxon>Eukaryota</taxon>
        <taxon>Sar</taxon>
        <taxon>Alveolata</taxon>
        <taxon>Perkinsozoa</taxon>
        <taxon>Perkinsea</taxon>
        <taxon>Perkinsida</taxon>
        <taxon>Perkinsidae</taxon>
        <taxon>Perkinsus</taxon>
    </lineage>
</organism>
<keyword evidence="2" id="KW-0677">Repeat</keyword>
<keyword evidence="1" id="KW-0880">Kelch repeat</keyword>
<keyword evidence="4" id="KW-0472">Membrane</keyword>
<evidence type="ECO:0000256" key="4">
    <source>
        <dbReference type="SAM" id="Phobius"/>
    </source>
</evidence>
<feature type="compositionally biased region" description="Polar residues" evidence="3">
    <location>
        <begin position="897"/>
        <end position="912"/>
    </location>
</feature>
<dbReference type="Proteomes" id="UP000541610">
    <property type="component" value="Unassembled WGS sequence"/>
</dbReference>
<dbReference type="InterPro" id="IPR015915">
    <property type="entry name" value="Kelch-typ_b-propeller"/>
</dbReference>
<feature type="region of interest" description="Disordered" evidence="3">
    <location>
        <begin position="883"/>
        <end position="931"/>
    </location>
</feature>
<protein>
    <submittedName>
        <fullName evidence="5">Endoplasmic reticulum mannosyl-oligosaccharide 1,2-alpha-mannosidase</fullName>
    </submittedName>
</protein>
<feature type="compositionally biased region" description="Polar residues" evidence="3">
    <location>
        <begin position="1280"/>
        <end position="1290"/>
    </location>
</feature>
<keyword evidence="4" id="KW-1133">Transmembrane helix</keyword>
<feature type="transmembrane region" description="Helical" evidence="4">
    <location>
        <begin position="1395"/>
        <end position="1419"/>
    </location>
</feature>
<dbReference type="PANTHER" id="PTHR46344">
    <property type="entry name" value="OS02G0202900 PROTEIN"/>
    <property type="match status" value="1"/>
</dbReference>
<dbReference type="PANTHER" id="PTHR46344:SF27">
    <property type="entry name" value="KELCH REPEAT SUPERFAMILY PROTEIN"/>
    <property type="match status" value="1"/>
</dbReference>